<dbReference type="RefSeq" id="WP_120168560.1">
    <property type="nucleotide sequence ID" value="NZ_MCIB01000011.1"/>
</dbReference>
<dbReference type="OrthoDB" id="9802264at2"/>
<proteinExistence type="inferred from homology"/>
<dbReference type="PANTHER" id="PTHR42798:SF7">
    <property type="entry name" value="ALPHA-D-RIBOSE 1-METHYLPHOSPHONATE 5-TRIPHOSPHATE SYNTHASE SUBUNIT PHNL"/>
    <property type="match status" value="1"/>
</dbReference>
<dbReference type="PROSITE" id="PS00211">
    <property type="entry name" value="ABC_TRANSPORTER_1"/>
    <property type="match status" value="1"/>
</dbReference>
<name>A0A419T4R2_9FIRM</name>
<keyword evidence="7" id="KW-1185">Reference proteome</keyword>
<dbReference type="SMART" id="SM00382">
    <property type="entry name" value="AAA"/>
    <property type="match status" value="1"/>
</dbReference>
<dbReference type="Pfam" id="PF00005">
    <property type="entry name" value="ABC_tran"/>
    <property type="match status" value="1"/>
</dbReference>
<protein>
    <submittedName>
        <fullName evidence="6">ABC transporter ATP-binding protein</fullName>
    </submittedName>
</protein>
<dbReference type="GO" id="GO:0016887">
    <property type="term" value="F:ATP hydrolysis activity"/>
    <property type="evidence" value="ECO:0007669"/>
    <property type="project" value="InterPro"/>
</dbReference>
<keyword evidence="3" id="KW-0547">Nucleotide-binding</keyword>
<evidence type="ECO:0000256" key="1">
    <source>
        <dbReference type="ARBA" id="ARBA00005417"/>
    </source>
</evidence>
<evidence type="ECO:0000256" key="2">
    <source>
        <dbReference type="ARBA" id="ARBA00022448"/>
    </source>
</evidence>
<accession>A0A419T4R2</accession>
<dbReference type="InterPro" id="IPR017871">
    <property type="entry name" value="ABC_transporter-like_CS"/>
</dbReference>
<dbReference type="FunFam" id="3.40.50.300:FF:000032">
    <property type="entry name" value="Export ABC transporter ATP-binding protein"/>
    <property type="match status" value="1"/>
</dbReference>
<keyword evidence="2" id="KW-0813">Transport</keyword>
<dbReference type="InterPro" id="IPR003439">
    <property type="entry name" value="ABC_transporter-like_ATP-bd"/>
</dbReference>
<dbReference type="Gene3D" id="3.40.50.300">
    <property type="entry name" value="P-loop containing nucleotide triphosphate hydrolases"/>
    <property type="match status" value="1"/>
</dbReference>
<evidence type="ECO:0000313" key="7">
    <source>
        <dbReference type="Proteomes" id="UP000284177"/>
    </source>
</evidence>
<dbReference type="GO" id="GO:0005524">
    <property type="term" value="F:ATP binding"/>
    <property type="evidence" value="ECO:0007669"/>
    <property type="project" value="UniProtKB-KW"/>
</dbReference>
<keyword evidence="4 6" id="KW-0067">ATP-binding</keyword>
<dbReference type="Proteomes" id="UP000284177">
    <property type="component" value="Unassembled WGS sequence"/>
</dbReference>
<dbReference type="PROSITE" id="PS50893">
    <property type="entry name" value="ABC_TRANSPORTER_2"/>
    <property type="match status" value="1"/>
</dbReference>
<dbReference type="GO" id="GO:0022857">
    <property type="term" value="F:transmembrane transporter activity"/>
    <property type="evidence" value="ECO:0007669"/>
    <property type="project" value="UniProtKB-ARBA"/>
</dbReference>
<dbReference type="EMBL" id="MCIB01000011">
    <property type="protein sequence ID" value="RKD32471.1"/>
    <property type="molecule type" value="Genomic_DNA"/>
</dbReference>
<comment type="caution">
    <text evidence="6">The sequence shown here is derived from an EMBL/GenBank/DDBJ whole genome shotgun (WGS) entry which is preliminary data.</text>
</comment>
<dbReference type="InterPro" id="IPR027417">
    <property type="entry name" value="P-loop_NTPase"/>
</dbReference>
<gene>
    <name evidence="6" type="ORF">BET03_11200</name>
</gene>
<dbReference type="GO" id="GO:0098796">
    <property type="term" value="C:membrane protein complex"/>
    <property type="evidence" value="ECO:0007669"/>
    <property type="project" value="UniProtKB-ARBA"/>
</dbReference>
<feature type="domain" description="ABC transporter" evidence="5">
    <location>
        <begin position="5"/>
        <end position="245"/>
    </location>
</feature>
<dbReference type="PANTHER" id="PTHR42798">
    <property type="entry name" value="LIPOPROTEIN-RELEASING SYSTEM ATP-BINDING PROTEIN LOLD"/>
    <property type="match status" value="1"/>
</dbReference>
<evidence type="ECO:0000256" key="4">
    <source>
        <dbReference type="ARBA" id="ARBA00022840"/>
    </source>
</evidence>
<dbReference type="InterPro" id="IPR017911">
    <property type="entry name" value="MacB-like_ATP-bd"/>
</dbReference>
<comment type="similarity">
    <text evidence="1">Belongs to the ABC transporter superfamily.</text>
</comment>
<evidence type="ECO:0000256" key="3">
    <source>
        <dbReference type="ARBA" id="ARBA00022741"/>
    </source>
</evidence>
<evidence type="ECO:0000313" key="6">
    <source>
        <dbReference type="EMBL" id="RKD32471.1"/>
    </source>
</evidence>
<dbReference type="CDD" id="cd03255">
    <property type="entry name" value="ABC_MJ0796_LolCDE_FtsE"/>
    <property type="match status" value="1"/>
</dbReference>
<organism evidence="6 7">
    <name type="scientific">Thermohalobacter berrensis</name>
    <dbReference type="NCBI Taxonomy" id="99594"/>
    <lineage>
        <taxon>Bacteria</taxon>
        <taxon>Bacillati</taxon>
        <taxon>Bacillota</taxon>
        <taxon>Tissierellia</taxon>
        <taxon>Tissierellales</taxon>
        <taxon>Thermohalobacteraceae</taxon>
        <taxon>Thermohalobacter</taxon>
    </lineage>
</organism>
<sequence length="255" mass="28481">MKTILEAKDVCKVFGKSREDETMVLKRINLQIEEGEFVAIMGQSGSGKSTLLYNISGMDRLTSGQVVFDGEDISDLSDEEISKVRLYRMGFIFQHSHLLKTLSIRENIMLPGINAGKKSRVQILNDANRLMEMVGIESIGGHDITKVSGGQLQRAAICRALINNPDIIYGDEPTGALNSRASQEVMNILNDINQNGTTLLIVTHDSKVAARADRVIYLSDGKIETEHLLGKYNREDDSLKERENNLIKWLKLRGF</sequence>
<reference evidence="6 7" key="1">
    <citation type="submission" date="2016-08" db="EMBL/GenBank/DDBJ databases">
        <title>Novel Firmicutes and Novel Genomes.</title>
        <authorList>
            <person name="Poppleton D.I."/>
            <person name="Gribaldo S."/>
        </authorList>
    </citation>
    <scope>NUCLEOTIDE SEQUENCE [LARGE SCALE GENOMIC DNA]</scope>
    <source>
        <strain evidence="6 7">CTT3</strain>
    </source>
</reference>
<dbReference type="AlphaFoldDB" id="A0A419T4R2"/>
<dbReference type="SUPFAM" id="SSF52540">
    <property type="entry name" value="P-loop containing nucleoside triphosphate hydrolases"/>
    <property type="match status" value="1"/>
</dbReference>
<evidence type="ECO:0000259" key="5">
    <source>
        <dbReference type="PROSITE" id="PS50893"/>
    </source>
</evidence>
<dbReference type="InterPro" id="IPR003593">
    <property type="entry name" value="AAA+_ATPase"/>
</dbReference>